<dbReference type="EnsemblMetazoa" id="ADAC008321-RA">
    <property type="protein sequence ID" value="ADAC008321-PA"/>
    <property type="gene ID" value="ADAC008321"/>
</dbReference>
<dbReference type="InterPro" id="IPR024240">
    <property type="entry name" value="NAGLU_N"/>
</dbReference>
<evidence type="ECO:0000313" key="8">
    <source>
        <dbReference type="EnsemblMetazoa" id="ADAC008321-PA"/>
    </source>
</evidence>
<dbReference type="InterPro" id="IPR007781">
    <property type="entry name" value="NAGLU"/>
</dbReference>
<feature type="signal peptide" evidence="3">
    <location>
        <begin position="1"/>
        <end position="19"/>
    </location>
</feature>
<evidence type="ECO:0000256" key="1">
    <source>
        <dbReference type="ARBA" id="ARBA00022729"/>
    </source>
</evidence>
<evidence type="ECO:0000313" key="9">
    <source>
        <dbReference type="Proteomes" id="UP000000673"/>
    </source>
</evidence>
<dbReference type="Pfam" id="PF12972">
    <property type="entry name" value="NAGLU_C"/>
    <property type="match status" value="1"/>
</dbReference>
<dbReference type="FunCoup" id="W5J9I2">
    <property type="interactions" value="190"/>
</dbReference>
<dbReference type="OMA" id="YGQPFVW"/>
<dbReference type="PANTHER" id="PTHR12872:SF1">
    <property type="entry name" value="ALPHA-N-ACETYLGLUCOSAMINIDASE"/>
    <property type="match status" value="1"/>
</dbReference>
<organism evidence="7">
    <name type="scientific">Anopheles darlingi</name>
    <name type="common">Mosquito</name>
    <dbReference type="NCBI Taxonomy" id="43151"/>
    <lineage>
        <taxon>Eukaryota</taxon>
        <taxon>Metazoa</taxon>
        <taxon>Ecdysozoa</taxon>
        <taxon>Arthropoda</taxon>
        <taxon>Hexapoda</taxon>
        <taxon>Insecta</taxon>
        <taxon>Pterygota</taxon>
        <taxon>Neoptera</taxon>
        <taxon>Endopterygota</taxon>
        <taxon>Diptera</taxon>
        <taxon>Nematocera</taxon>
        <taxon>Culicoidea</taxon>
        <taxon>Culicidae</taxon>
        <taxon>Anophelinae</taxon>
        <taxon>Anopheles</taxon>
    </lineage>
</organism>
<sequence length="776" mass="88575">MWTAVWLLLASWLLSGTVAEAGPDYAAHILEHVRPQAPAEVQRKAALEVIARTIGPEQAEQFTVQINSSLERNSFHILKESEATPVEIIASSGVAATKAFYHYLKYFCHCLVAWEGSQLELPSPLPIVNVTVIAPSSFVYYQNVCTWSYSFTWWRWSQWRSHIDWMALQGITLSLAPFQEDVWTELYLEYNLTLPQIENHLSGPGFFAWQRMGNVRGWGGPLTKSFTQFSSNLQQRIVKEMRRLGMVLALPAFAGHLPVPFAALYPNITFTNVSVWNNFPAQYASPLFLDPTEPLFGEIGSRFLERMIERYGTDHIYFADPFNEIDPVSSGGRYLQAVASSIYGAMVAIDPAAVWLLQGWMFVKNPFWSDRAINSFLTAVPIGRLLVLDLQSEQFPQYARTGSYAGQPFIWCMLSNFGGTLGMLGSVENVYRGVREARASNGSYTMLGTGITPEGINQNYGVYEFALEMGWYDGETAITGTEQWFNDYSVARYGTRAAGSAAQRAWNVFRGTVYNYVGLERMHGKYTFNRRPTSKINPWIWYNETTFNEGLELLLSFADTGASCNALCQYDVVDVTRQFAQNVADRLYLAFMDDYKRRRYADFRQHAKQFLTLLTELDQLLLTEEHFLLGRWLAAARSFGDTALERQKYEYNARIQLTLWGPQGQIVDYANKQWAGMVTDFFLPRWQLFLGELDLALATNGTINDTKIRDQVFRNVELPFTTDNKRYATVVSGEDPVRLARSFYDKWSRGVARLRELPTVAPQRAHRTKKRSRWFS</sequence>
<dbReference type="VEuPathDB" id="VectorBase:ADAR2_012173"/>
<feature type="domain" description="Alpha-N-acetylglucosaminidase C-terminal" evidence="6">
    <location>
        <begin position="484"/>
        <end position="746"/>
    </location>
</feature>
<evidence type="ECO:0000256" key="3">
    <source>
        <dbReference type="SAM" id="SignalP"/>
    </source>
</evidence>
<feature type="domain" description="Alpha-N-acetylglucosaminidase tim-barrel" evidence="4">
    <location>
        <begin position="140"/>
        <end position="472"/>
    </location>
</feature>
<dbReference type="InterPro" id="IPR029018">
    <property type="entry name" value="Hex-like_dom2"/>
</dbReference>
<dbReference type="Proteomes" id="UP000000673">
    <property type="component" value="Unassembled WGS sequence"/>
</dbReference>
<dbReference type="GO" id="GO:0016787">
    <property type="term" value="F:hydrolase activity"/>
    <property type="evidence" value="ECO:0007669"/>
    <property type="project" value="UniProtKB-KW"/>
</dbReference>
<gene>
    <name evidence="7" type="ORF">AND_008321</name>
</gene>
<keyword evidence="1 3" id="KW-0732">Signal</keyword>
<evidence type="ECO:0000259" key="6">
    <source>
        <dbReference type="Pfam" id="PF12972"/>
    </source>
</evidence>
<feature type="chain" id="PRO_5010155106" evidence="3">
    <location>
        <begin position="20"/>
        <end position="776"/>
    </location>
</feature>
<dbReference type="HOGENOM" id="CLU_011988_2_1_1"/>
<dbReference type="Pfam" id="PF12971">
    <property type="entry name" value="NAGLU_N"/>
    <property type="match status" value="1"/>
</dbReference>
<reference evidence="7 9" key="1">
    <citation type="journal article" date="2010" name="BMC Genomics">
        <title>Combination of measures distinguishes pre-miRNAs from other stem-loops in the genome of the newly sequenced Anopheles darlingi.</title>
        <authorList>
            <person name="Mendes N.D."/>
            <person name="Freitas A.T."/>
            <person name="Vasconcelos A.T."/>
            <person name="Sagot M.F."/>
        </authorList>
    </citation>
    <scope>NUCLEOTIDE SEQUENCE</scope>
</reference>
<dbReference type="AlphaFoldDB" id="W5J9I2"/>
<dbReference type="Gene3D" id="3.20.20.80">
    <property type="entry name" value="Glycosidases"/>
    <property type="match status" value="1"/>
</dbReference>
<evidence type="ECO:0000259" key="5">
    <source>
        <dbReference type="Pfam" id="PF12971"/>
    </source>
</evidence>
<feature type="domain" description="Alpha-N-acetylglucosaminidase N-terminal" evidence="5">
    <location>
        <begin position="45"/>
        <end position="126"/>
    </location>
</feature>
<dbReference type="Gene3D" id="3.30.379.10">
    <property type="entry name" value="Chitobiase/beta-hexosaminidase domain 2-like"/>
    <property type="match status" value="1"/>
</dbReference>
<accession>W5J9I2</accession>
<evidence type="ECO:0000313" key="7">
    <source>
        <dbReference type="EMBL" id="ETN60068.1"/>
    </source>
</evidence>
<dbReference type="PANTHER" id="PTHR12872">
    <property type="entry name" value="ALPHA-N-ACETYLGLUCOSAMINIDASE"/>
    <property type="match status" value="1"/>
</dbReference>
<dbReference type="InterPro" id="IPR024732">
    <property type="entry name" value="NAGLU_C"/>
</dbReference>
<keyword evidence="9" id="KW-1185">Reference proteome</keyword>
<dbReference type="eggNOG" id="KOG2233">
    <property type="taxonomic scope" value="Eukaryota"/>
</dbReference>
<protein>
    <submittedName>
        <fullName evidence="7">Alpha-N-acetyl glucosaminidase</fullName>
    </submittedName>
</protein>
<dbReference type="STRING" id="43151.W5J9I2"/>
<dbReference type="Pfam" id="PF05089">
    <property type="entry name" value="NAGLU"/>
    <property type="match status" value="1"/>
</dbReference>
<dbReference type="InterPro" id="IPR017853">
    <property type="entry name" value="GH"/>
</dbReference>
<keyword evidence="2" id="KW-0378">Hydrolase</keyword>
<reference evidence="8" key="4">
    <citation type="submission" date="2015-06" db="UniProtKB">
        <authorList>
            <consortium name="EnsemblMetazoa"/>
        </authorList>
    </citation>
    <scope>IDENTIFICATION</scope>
</reference>
<dbReference type="Gene3D" id="1.20.120.670">
    <property type="entry name" value="N-acetyl-b-d-glucoasminidase"/>
    <property type="match status" value="1"/>
</dbReference>
<evidence type="ECO:0000259" key="4">
    <source>
        <dbReference type="Pfam" id="PF05089"/>
    </source>
</evidence>
<dbReference type="EMBL" id="ADMH02001988">
    <property type="protein sequence ID" value="ETN60068.1"/>
    <property type="molecule type" value="Genomic_DNA"/>
</dbReference>
<dbReference type="VEuPathDB" id="VectorBase:ADAC008321"/>
<reference evidence="7" key="3">
    <citation type="journal article" date="2013" name="Nucleic Acids Res.">
        <title>The genome of Anopheles darlingi, the main neotropical malaria vector.</title>
        <authorList>
            <person name="Marinotti O."/>
            <person name="Cerqueira G.C."/>
            <person name="de Almeida L.G."/>
            <person name="Ferro M.I."/>
            <person name="Loreto E.L."/>
            <person name="Zaha A."/>
            <person name="Teixeira S.M."/>
            <person name="Wespiser A.R."/>
            <person name="Almeida E Silva A."/>
            <person name="Schlindwein A.D."/>
            <person name="Pacheco A.C."/>
            <person name="Silva A.L."/>
            <person name="Graveley B.R."/>
            <person name="Walenz B.P."/>
            <person name="Lima Bde A."/>
            <person name="Ribeiro C.A."/>
            <person name="Nunes-Silva C.G."/>
            <person name="de Carvalho C.R."/>
            <person name="Soares C.M."/>
            <person name="de Menezes C.B."/>
            <person name="Matiolli C."/>
            <person name="Caffrey D."/>
            <person name="Araujo D.A."/>
            <person name="de Oliveira D.M."/>
            <person name="Golenbock D."/>
            <person name="Grisard E.C."/>
            <person name="Fantinatti-Garboggini F."/>
            <person name="de Carvalho F.M."/>
            <person name="Barcellos F.G."/>
            <person name="Prosdocimi F."/>
            <person name="May G."/>
            <person name="Azevedo Junior G.M."/>
            <person name="Guimaraes G.M."/>
            <person name="Goldman G.H."/>
            <person name="Padilha I.Q."/>
            <person name="Batista Jda S."/>
            <person name="Ferro J.A."/>
            <person name="Ribeiro J.M."/>
            <person name="Fietto J.L."/>
            <person name="Dabbas K.M."/>
            <person name="Cerdeira L."/>
            <person name="Agnez-Lima L.F."/>
            <person name="Brocchi M."/>
            <person name="de Carvalho M.O."/>
            <person name="Teixeira Mde M."/>
            <person name="Diniz Maia Mde M."/>
            <person name="Goldman M.H."/>
            <person name="Cruz Schneider M.P."/>
            <person name="Felipe M.S."/>
            <person name="Hungria M."/>
            <person name="Nicolas M.F."/>
            <person name="Pereira M."/>
            <person name="Montes M.A."/>
            <person name="Cantao M.E."/>
            <person name="Vincentz M."/>
            <person name="Rafael M.S."/>
            <person name="Silverman N."/>
            <person name="Stoco P.H."/>
            <person name="Souza R.C."/>
            <person name="Vicentini R."/>
            <person name="Gazzinelli R.T."/>
            <person name="Neves Rde O."/>
            <person name="Silva R."/>
            <person name="Astolfi-Filho S."/>
            <person name="Maciel T.E."/>
            <person name="Urmenyi T.P."/>
            <person name="Tadei W.P."/>
            <person name="Camargo E.P."/>
            <person name="de Vasconcelos A.T."/>
        </authorList>
    </citation>
    <scope>NUCLEOTIDE SEQUENCE</scope>
</reference>
<proteinExistence type="predicted"/>
<evidence type="ECO:0000256" key="2">
    <source>
        <dbReference type="ARBA" id="ARBA00022801"/>
    </source>
</evidence>
<name>W5J9I2_ANODA</name>
<reference evidence="7" key="2">
    <citation type="submission" date="2010-05" db="EMBL/GenBank/DDBJ databases">
        <authorList>
            <person name="Almeida L.G."/>
            <person name="Nicolas M.F."/>
            <person name="Souza R.C."/>
            <person name="Vasconcelos A.T.R."/>
        </authorList>
    </citation>
    <scope>NUCLEOTIDE SEQUENCE</scope>
</reference>
<dbReference type="InterPro" id="IPR024733">
    <property type="entry name" value="NAGLU_tim-barrel"/>
</dbReference>
<dbReference type="SUPFAM" id="SSF51445">
    <property type="entry name" value="(Trans)glycosidases"/>
    <property type="match status" value="1"/>
</dbReference>